<dbReference type="EMBL" id="JAGYWB010000016">
    <property type="protein sequence ID" value="KAI0495602.1"/>
    <property type="molecule type" value="Genomic_DNA"/>
</dbReference>
<evidence type="ECO:0000313" key="3">
    <source>
        <dbReference type="Proteomes" id="UP000829196"/>
    </source>
</evidence>
<dbReference type="InterPro" id="IPR036397">
    <property type="entry name" value="RNaseH_sf"/>
</dbReference>
<dbReference type="PANTHER" id="PTHR47266">
    <property type="entry name" value="ENDONUCLEASE-RELATED"/>
    <property type="match status" value="1"/>
</dbReference>
<organism evidence="2 3">
    <name type="scientific">Dendrobium nobile</name>
    <name type="common">Orchid</name>
    <dbReference type="NCBI Taxonomy" id="94219"/>
    <lineage>
        <taxon>Eukaryota</taxon>
        <taxon>Viridiplantae</taxon>
        <taxon>Streptophyta</taxon>
        <taxon>Embryophyta</taxon>
        <taxon>Tracheophyta</taxon>
        <taxon>Spermatophyta</taxon>
        <taxon>Magnoliopsida</taxon>
        <taxon>Liliopsida</taxon>
        <taxon>Asparagales</taxon>
        <taxon>Orchidaceae</taxon>
        <taxon>Epidendroideae</taxon>
        <taxon>Malaxideae</taxon>
        <taxon>Dendrobiinae</taxon>
        <taxon>Dendrobium</taxon>
    </lineage>
</organism>
<proteinExistence type="predicted"/>
<dbReference type="OrthoDB" id="784145at2759"/>
<evidence type="ECO:0000313" key="2">
    <source>
        <dbReference type="EMBL" id="KAI0495602.1"/>
    </source>
</evidence>
<keyword evidence="3" id="KW-1185">Reference proteome</keyword>
<feature type="domain" description="Integrase zinc-binding" evidence="1">
    <location>
        <begin position="34"/>
        <end position="89"/>
    </location>
</feature>
<accession>A0A8T3AIK7</accession>
<dbReference type="InterPro" id="IPR052160">
    <property type="entry name" value="Gypsy_RT_Integrase-like"/>
</dbReference>
<dbReference type="InterPro" id="IPR012337">
    <property type="entry name" value="RNaseH-like_sf"/>
</dbReference>
<dbReference type="GO" id="GO:0003676">
    <property type="term" value="F:nucleic acid binding"/>
    <property type="evidence" value="ECO:0007669"/>
    <property type="project" value="InterPro"/>
</dbReference>
<sequence length="151" mass="17128">MAATRLRRRAANFTIIGDELYKRAFTGPYLKCLPPSEADYALREVHSGVCGEHLGGRALAYKIMRQGFYWPTMKQDALEFTRKCVNCQLLSNLTHTPALELASLQSPWPFAQWGIDIMGPFPIATGQRKFIILAVDYFTKWMEAEPLAKIT</sequence>
<dbReference type="Pfam" id="PF17921">
    <property type="entry name" value="Integrase_H2C2"/>
    <property type="match status" value="1"/>
</dbReference>
<protein>
    <recommendedName>
        <fullName evidence="1">Integrase zinc-binding domain-containing protein</fullName>
    </recommendedName>
</protein>
<dbReference type="InterPro" id="IPR041588">
    <property type="entry name" value="Integrase_H2C2"/>
</dbReference>
<name>A0A8T3AIK7_DENNO</name>
<dbReference type="Gene3D" id="1.10.340.70">
    <property type="match status" value="1"/>
</dbReference>
<dbReference type="AlphaFoldDB" id="A0A8T3AIK7"/>
<gene>
    <name evidence="2" type="ORF">KFK09_021904</name>
</gene>
<dbReference type="SMR" id="A0A8T3AIK7"/>
<dbReference type="Proteomes" id="UP000829196">
    <property type="component" value="Unassembled WGS sequence"/>
</dbReference>
<dbReference type="SUPFAM" id="SSF53098">
    <property type="entry name" value="Ribonuclease H-like"/>
    <property type="match status" value="1"/>
</dbReference>
<reference evidence="2" key="1">
    <citation type="journal article" date="2022" name="Front. Genet.">
        <title>Chromosome-Scale Assembly of the Dendrobium nobile Genome Provides Insights Into the Molecular Mechanism of the Biosynthesis of the Medicinal Active Ingredient of Dendrobium.</title>
        <authorList>
            <person name="Xu Q."/>
            <person name="Niu S.-C."/>
            <person name="Li K.-L."/>
            <person name="Zheng P.-J."/>
            <person name="Zhang X.-J."/>
            <person name="Jia Y."/>
            <person name="Liu Y."/>
            <person name="Niu Y.-X."/>
            <person name="Yu L.-H."/>
            <person name="Chen D.-F."/>
            <person name="Zhang G.-Q."/>
        </authorList>
    </citation>
    <scope>NUCLEOTIDE SEQUENCE</scope>
    <source>
        <tissue evidence="2">Leaf</tissue>
    </source>
</reference>
<comment type="caution">
    <text evidence="2">The sequence shown here is derived from an EMBL/GenBank/DDBJ whole genome shotgun (WGS) entry which is preliminary data.</text>
</comment>
<evidence type="ECO:0000259" key="1">
    <source>
        <dbReference type="Pfam" id="PF17921"/>
    </source>
</evidence>
<dbReference type="Gene3D" id="3.30.420.10">
    <property type="entry name" value="Ribonuclease H-like superfamily/Ribonuclease H"/>
    <property type="match status" value="1"/>
</dbReference>